<dbReference type="AlphaFoldDB" id="A0A0A9CRB2"/>
<reference evidence="1" key="2">
    <citation type="journal article" date="2015" name="Data Brief">
        <title>Shoot transcriptome of the giant reed, Arundo donax.</title>
        <authorList>
            <person name="Barrero R.A."/>
            <person name="Guerrero F.D."/>
            <person name="Moolhuijzen P."/>
            <person name="Goolsby J.A."/>
            <person name="Tidwell J."/>
            <person name="Bellgard S.E."/>
            <person name="Bellgard M.I."/>
        </authorList>
    </citation>
    <scope>NUCLEOTIDE SEQUENCE</scope>
    <source>
        <tissue evidence="1">Shoot tissue taken approximately 20 cm above the soil surface</tissue>
    </source>
</reference>
<organism evidence="1">
    <name type="scientific">Arundo donax</name>
    <name type="common">Giant reed</name>
    <name type="synonym">Donax arundinaceus</name>
    <dbReference type="NCBI Taxonomy" id="35708"/>
    <lineage>
        <taxon>Eukaryota</taxon>
        <taxon>Viridiplantae</taxon>
        <taxon>Streptophyta</taxon>
        <taxon>Embryophyta</taxon>
        <taxon>Tracheophyta</taxon>
        <taxon>Spermatophyta</taxon>
        <taxon>Magnoliopsida</taxon>
        <taxon>Liliopsida</taxon>
        <taxon>Poales</taxon>
        <taxon>Poaceae</taxon>
        <taxon>PACMAD clade</taxon>
        <taxon>Arundinoideae</taxon>
        <taxon>Arundineae</taxon>
        <taxon>Arundo</taxon>
    </lineage>
</organism>
<sequence length="65" mass="7544">MLEISCMSYSYKTIYPFLVYFCAWWTKLLHKYYGRLSKGDLHVDGVGYYALDSFKLSIKSNLTGG</sequence>
<protein>
    <submittedName>
        <fullName evidence="1">Uncharacterized protein</fullName>
    </submittedName>
</protein>
<name>A0A0A9CRB2_ARUDO</name>
<accession>A0A0A9CRB2</accession>
<reference evidence="1" key="1">
    <citation type="submission" date="2014-09" db="EMBL/GenBank/DDBJ databases">
        <authorList>
            <person name="Magalhaes I.L.F."/>
            <person name="Oliveira U."/>
            <person name="Santos F.R."/>
            <person name="Vidigal T.H.D.A."/>
            <person name="Brescovit A.D."/>
            <person name="Santos A.J."/>
        </authorList>
    </citation>
    <scope>NUCLEOTIDE SEQUENCE</scope>
    <source>
        <tissue evidence="1">Shoot tissue taken approximately 20 cm above the soil surface</tissue>
    </source>
</reference>
<proteinExistence type="predicted"/>
<evidence type="ECO:0000313" key="1">
    <source>
        <dbReference type="EMBL" id="JAD75940.1"/>
    </source>
</evidence>
<dbReference type="EMBL" id="GBRH01221955">
    <property type="protein sequence ID" value="JAD75940.1"/>
    <property type="molecule type" value="Transcribed_RNA"/>
</dbReference>